<keyword evidence="3" id="KW-1185">Reference proteome</keyword>
<dbReference type="EMBL" id="JAWRVE010000021">
    <property type="protein sequence ID" value="KAL1874872.1"/>
    <property type="molecule type" value="Genomic_DNA"/>
</dbReference>
<sequence>MLPPEGSFRLFPHFPPEIRQIIWRNCLPHRIVELDYPQDDLIWEEQPCGRNSRITSTNKSPPIIASVCRESRAVAFESGCPQPLPDPNEQDAEDFTKYMVQYPWLDTARDSIFINWDPICDIDWQTYDWGDPVRCLMWHAAHTRSRKLSITLGLLQVFQHRRNPDQPHDNYRWTRSELADLIRTRPSWTVVILPPVIVHADAETAAGLFGLLADARVQLVDADDDVKIDAFFALSTAPNVTIGAGFGPEDLVSAKEELRDAVEAVFGSVNSAPEMRPAVMFRLCTGACQ</sequence>
<evidence type="ECO:0000313" key="3">
    <source>
        <dbReference type="Proteomes" id="UP001583177"/>
    </source>
</evidence>
<evidence type="ECO:0000313" key="2">
    <source>
        <dbReference type="EMBL" id="KAL1874872.1"/>
    </source>
</evidence>
<gene>
    <name evidence="2" type="ORF">Daus18300_003413</name>
</gene>
<protein>
    <recommendedName>
        <fullName evidence="1">2EXR domain-containing protein</fullName>
    </recommendedName>
</protein>
<name>A0ABR3XGQ4_9PEZI</name>
<dbReference type="Pfam" id="PF20150">
    <property type="entry name" value="2EXR"/>
    <property type="match status" value="1"/>
</dbReference>
<dbReference type="InterPro" id="IPR045518">
    <property type="entry name" value="2EXR"/>
</dbReference>
<accession>A0ABR3XGQ4</accession>
<comment type="caution">
    <text evidence="2">The sequence shown here is derived from an EMBL/GenBank/DDBJ whole genome shotgun (WGS) entry which is preliminary data.</text>
</comment>
<reference evidence="2 3" key="1">
    <citation type="journal article" date="2024" name="IMA Fungus">
        <title>IMA Genome - F19 : A genome assembly and annotation guide to empower mycologists, including annotated draft genome sequences of Ceratocystis pirilliformis, Diaporthe australafricana, Fusarium ophioides, Paecilomyces lecythidis, and Sporothrix stenoceras.</title>
        <authorList>
            <person name="Aylward J."/>
            <person name="Wilson A.M."/>
            <person name="Visagie C.M."/>
            <person name="Spraker J."/>
            <person name="Barnes I."/>
            <person name="Buitendag C."/>
            <person name="Ceriani C."/>
            <person name="Del Mar Angel L."/>
            <person name="du Plessis D."/>
            <person name="Fuchs T."/>
            <person name="Gasser K."/>
            <person name="Kramer D."/>
            <person name="Li W."/>
            <person name="Munsamy K."/>
            <person name="Piso A."/>
            <person name="Price J.L."/>
            <person name="Sonnekus B."/>
            <person name="Thomas C."/>
            <person name="van der Nest A."/>
            <person name="van Dijk A."/>
            <person name="van Heerden A."/>
            <person name="van Vuuren N."/>
            <person name="Yilmaz N."/>
            <person name="Duong T.A."/>
            <person name="van der Merwe N.A."/>
            <person name="Wingfield M.J."/>
            <person name="Wingfield B.D."/>
        </authorList>
    </citation>
    <scope>NUCLEOTIDE SEQUENCE [LARGE SCALE GENOMIC DNA]</scope>
    <source>
        <strain evidence="2 3">CMW 18300</strain>
    </source>
</reference>
<dbReference type="PANTHER" id="PTHR35910:SF1">
    <property type="entry name" value="2EXR DOMAIN-CONTAINING PROTEIN"/>
    <property type="match status" value="1"/>
</dbReference>
<dbReference type="Proteomes" id="UP001583177">
    <property type="component" value="Unassembled WGS sequence"/>
</dbReference>
<feature type="domain" description="2EXR" evidence="1">
    <location>
        <begin position="8"/>
        <end position="110"/>
    </location>
</feature>
<organism evidence="2 3">
    <name type="scientific">Diaporthe australafricana</name>
    <dbReference type="NCBI Taxonomy" id="127596"/>
    <lineage>
        <taxon>Eukaryota</taxon>
        <taxon>Fungi</taxon>
        <taxon>Dikarya</taxon>
        <taxon>Ascomycota</taxon>
        <taxon>Pezizomycotina</taxon>
        <taxon>Sordariomycetes</taxon>
        <taxon>Sordariomycetidae</taxon>
        <taxon>Diaporthales</taxon>
        <taxon>Diaporthaceae</taxon>
        <taxon>Diaporthe</taxon>
    </lineage>
</organism>
<evidence type="ECO:0000259" key="1">
    <source>
        <dbReference type="Pfam" id="PF20150"/>
    </source>
</evidence>
<dbReference type="PANTHER" id="PTHR35910">
    <property type="entry name" value="2EXR DOMAIN-CONTAINING PROTEIN"/>
    <property type="match status" value="1"/>
</dbReference>
<proteinExistence type="predicted"/>